<dbReference type="AlphaFoldDB" id="A0A9J6P4Z6"/>
<evidence type="ECO:0000313" key="11">
    <source>
        <dbReference type="EMBL" id="MCM1991214.1"/>
    </source>
</evidence>
<dbReference type="InterPro" id="IPR023408">
    <property type="entry name" value="MscS_beta-dom_sf"/>
</dbReference>
<dbReference type="Gene3D" id="1.10.287.1260">
    <property type="match status" value="1"/>
</dbReference>
<reference evidence="11" key="1">
    <citation type="journal article" date="2021" name="mSystems">
        <title>Bacteria and Archaea Synergistically Convert Glycine Betaine to Biogenic Methane in the Formosa Cold Seep of the South China Sea.</title>
        <authorList>
            <person name="Li L."/>
            <person name="Zhang W."/>
            <person name="Zhang S."/>
            <person name="Song L."/>
            <person name="Sun Q."/>
            <person name="Zhang H."/>
            <person name="Xiang H."/>
            <person name="Dong X."/>
        </authorList>
    </citation>
    <scope>NUCLEOTIDE SEQUENCE</scope>
    <source>
        <strain evidence="11">ZWT</strain>
    </source>
</reference>
<dbReference type="GO" id="GO:0005886">
    <property type="term" value="C:plasma membrane"/>
    <property type="evidence" value="ECO:0007669"/>
    <property type="project" value="UniProtKB-SubCell"/>
</dbReference>
<sequence>MKKLEVDILNFNILKPLMISYGGKLILTFIVLIVGLKLIKYVLKVIKKGLESSSVDKSLYSFTMSATRVTLYILLVITIATMLGVEMTSFIAVLGSAGLAIGLALQGSLSNLAGGVLILCLKPFKAGDYIEAAGHSGTVEEIQLFYTILNTPDNKRIFIPNGELANSSAVNYSAHATRRIDFTFGVGYEDDILKVKKVLYKVAENNQLVLKDPIPQVVLSEHGDSSVNFSLRLWCKTEDYWKIYFDIMETVKLEFDKEGINIPYPQMDVHLINK</sequence>
<evidence type="ECO:0000259" key="9">
    <source>
        <dbReference type="Pfam" id="PF21082"/>
    </source>
</evidence>
<dbReference type="PROSITE" id="PS01246">
    <property type="entry name" value="UPF0003"/>
    <property type="match status" value="1"/>
</dbReference>
<evidence type="ECO:0000256" key="4">
    <source>
        <dbReference type="ARBA" id="ARBA00022692"/>
    </source>
</evidence>
<evidence type="ECO:0000256" key="2">
    <source>
        <dbReference type="ARBA" id="ARBA00008017"/>
    </source>
</evidence>
<evidence type="ECO:0000256" key="6">
    <source>
        <dbReference type="ARBA" id="ARBA00023136"/>
    </source>
</evidence>
<dbReference type="InterPro" id="IPR011014">
    <property type="entry name" value="MscS_channel_TM-2"/>
</dbReference>
<evidence type="ECO:0000256" key="5">
    <source>
        <dbReference type="ARBA" id="ARBA00022989"/>
    </source>
</evidence>
<dbReference type="PANTHER" id="PTHR30221:SF1">
    <property type="entry name" value="SMALL-CONDUCTANCE MECHANOSENSITIVE CHANNEL"/>
    <property type="match status" value="1"/>
</dbReference>
<feature type="domain" description="Mechanosensitive ion channel transmembrane helices 2/3" evidence="10">
    <location>
        <begin position="67"/>
        <end position="106"/>
    </location>
</feature>
<evidence type="ECO:0000256" key="1">
    <source>
        <dbReference type="ARBA" id="ARBA00004651"/>
    </source>
</evidence>
<dbReference type="Pfam" id="PF00924">
    <property type="entry name" value="MS_channel_2nd"/>
    <property type="match status" value="1"/>
</dbReference>
<keyword evidence="12" id="KW-1185">Reference proteome</keyword>
<dbReference type="SUPFAM" id="SSF82689">
    <property type="entry name" value="Mechanosensitive channel protein MscS (YggB), C-terminal domain"/>
    <property type="match status" value="1"/>
</dbReference>
<dbReference type="Gene3D" id="2.30.30.60">
    <property type="match status" value="1"/>
</dbReference>
<dbReference type="SUPFAM" id="SSF50182">
    <property type="entry name" value="Sm-like ribonucleoproteins"/>
    <property type="match status" value="1"/>
</dbReference>
<keyword evidence="4 7" id="KW-0812">Transmembrane</keyword>
<feature type="domain" description="Mechanosensitive ion channel MscS C-terminal" evidence="9">
    <location>
        <begin position="180"/>
        <end position="262"/>
    </location>
</feature>
<dbReference type="Gene3D" id="3.30.70.100">
    <property type="match status" value="1"/>
</dbReference>
<keyword evidence="6 7" id="KW-0472">Membrane</keyword>
<protein>
    <submittedName>
        <fullName evidence="11">Mechanosensitive ion channel</fullName>
    </submittedName>
</protein>
<proteinExistence type="inferred from homology"/>
<keyword evidence="3" id="KW-1003">Cell membrane</keyword>
<accession>A0A9J6P4Z6</accession>
<feature type="transmembrane region" description="Helical" evidence="7">
    <location>
        <begin position="90"/>
        <end position="121"/>
    </location>
</feature>
<dbReference type="EMBL" id="JAGSOJ010000003">
    <property type="protein sequence ID" value="MCM1991214.1"/>
    <property type="molecule type" value="Genomic_DNA"/>
</dbReference>
<keyword evidence="5 7" id="KW-1133">Transmembrane helix</keyword>
<dbReference type="PANTHER" id="PTHR30221">
    <property type="entry name" value="SMALL-CONDUCTANCE MECHANOSENSITIVE CHANNEL"/>
    <property type="match status" value="1"/>
</dbReference>
<comment type="caution">
    <text evidence="11">The sequence shown here is derived from an EMBL/GenBank/DDBJ whole genome shotgun (WGS) entry which is preliminary data.</text>
</comment>
<evidence type="ECO:0000256" key="7">
    <source>
        <dbReference type="SAM" id="Phobius"/>
    </source>
</evidence>
<reference evidence="11" key="2">
    <citation type="submission" date="2021-04" db="EMBL/GenBank/DDBJ databases">
        <authorList>
            <person name="Dong X."/>
        </authorList>
    </citation>
    <scope>NUCLEOTIDE SEQUENCE</scope>
    <source>
        <strain evidence="11">ZWT</strain>
    </source>
</reference>
<dbReference type="Pfam" id="PF21088">
    <property type="entry name" value="MS_channel_1st"/>
    <property type="match status" value="1"/>
</dbReference>
<dbReference type="Proteomes" id="UP001056429">
    <property type="component" value="Unassembled WGS sequence"/>
</dbReference>
<dbReference type="InterPro" id="IPR049278">
    <property type="entry name" value="MS_channel_C"/>
</dbReference>
<dbReference type="InterPro" id="IPR045275">
    <property type="entry name" value="MscS_archaea/bacteria_type"/>
</dbReference>
<comment type="similarity">
    <text evidence="2">Belongs to the MscS (TC 1.A.23) family.</text>
</comment>
<evidence type="ECO:0000259" key="8">
    <source>
        <dbReference type="Pfam" id="PF00924"/>
    </source>
</evidence>
<feature type="transmembrane region" description="Helical" evidence="7">
    <location>
        <begin position="59"/>
        <end position="84"/>
    </location>
</feature>
<dbReference type="InterPro" id="IPR006685">
    <property type="entry name" value="MscS_channel_2nd"/>
</dbReference>
<dbReference type="Pfam" id="PF21082">
    <property type="entry name" value="MS_channel_3rd"/>
    <property type="match status" value="1"/>
</dbReference>
<evidence type="ECO:0000259" key="10">
    <source>
        <dbReference type="Pfam" id="PF21088"/>
    </source>
</evidence>
<dbReference type="InterPro" id="IPR049142">
    <property type="entry name" value="MS_channel_1st"/>
</dbReference>
<comment type="subcellular location">
    <subcellularLocation>
        <location evidence="1">Cell membrane</location>
        <topology evidence="1">Multi-pass membrane protein</topology>
    </subcellularLocation>
</comment>
<dbReference type="InterPro" id="IPR006686">
    <property type="entry name" value="MscS_channel_CS"/>
</dbReference>
<evidence type="ECO:0000313" key="12">
    <source>
        <dbReference type="Proteomes" id="UP001056429"/>
    </source>
</evidence>
<gene>
    <name evidence="11" type="ORF">KDK92_15880</name>
</gene>
<name>A0A9J6P4Z6_9CLOT</name>
<dbReference type="SUPFAM" id="SSF82861">
    <property type="entry name" value="Mechanosensitive channel protein MscS (YggB), transmembrane region"/>
    <property type="match status" value="1"/>
</dbReference>
<evidence type="ECO:0000256" key="3">
    <source>
        <dbReference type="ARBA" id="ARBA00022475"/>
    </source>
</evidence>
<dbReference type="RefSeq" id="WP_250860320.1">
    <property type="nucleotide sequence ID" value="NZ_JAGSOJ010000003.1"/>
</dbReference>
<dbReference type="InterPro" id="IPR011066">
    <property type="entry name" value="MscS_channel_C_sf"/>
</dbReference>
<dbReference type="GO" id="GO:0008381">
    <property type="term" value="F:mechanosensitive monoatomic ion channel activity"/>
    <property type="evidence" value="ECO:0007669"/>
    <property type="project" value="InterPro"/>
</dbReference>
<feature type="transmembrane region" description="Helical" evidence="7">
    <location>
        <begin position="20"/>
        <end position="39"/>
    </location>
</feature>
<dbReference type="InterPro" id="IPR010920">
    <property type="entry name" value="LSM_dom_sf"/>
</dbReference>
<feature type="domain" description="Mechanosensitive ion channel MscS" evidence="8">
    <location>
        <begin position="108"/>
        <end position="173"/>
    </location>
</feature>
<organism evidence="11 12">
    <name type="scientific">Oceanirhabdus seepicola</name>
    <dbReference type="NCBI Taxonomy" id="2828781"/>
    <lineage>
        <taxon>Bacteria</taxon>
        <taxon>Bacillati</taxon>
        <taxon>Bacillota</taxon>
        <taxon>Clostridia</taxon>
        <taxon>Eubacteriales</taxon>
        <taxon>Clostridiaceae</taxon>
        <taxon>Oceanirhabdus</taxon>
    </lineage>
</organism>